<evidence type="ECO:0000256" key="2">
    <source>
        <dbReference type="ARBA" id="ARBA00005722"/>
    </source>
</evidence>
<dbReference type="GO" id="GO:0009279">
    <property type="term" value="C:cell outer membrane"/>
    <property type="evidence" value="ECO:0007669"/>
    <property type="project" value="UniProtKB-SubCell"/>
</dbReference>
<evidence type="ECO:0000256" key="3">
    <source>
        <dbReference type="ARBA" id="ARBA00022729"/>
    </source>
</evidence>
<comment type="subcellular location">
    <subcellularLocation>
        <location evidence="1">Cell outer membrane</location>
    </subcellularLocation>
</comment>
<sequence>MAACCALVGSLSHPVLAQDTYRTGAQGSDWNYTIGGGAMVAPNYEGSKHDTVRPMPMLEASWRNAISLSTTEGLKVVMRPLPDKGFFVAGILGYWLGRQEGVDKHHGDTLRGLGNLSGGAVGKLETGYQFGPASFGLEVARDLGNDRDGTTLTPYASYKIYQSQSFRLSGKLSTTWADDNYMNNLFGITSVQSRNSLYHYTPYTAEAGMKDVKFGLMANYSITPSVSLFAMVDVARLLGDAADSPIVKTEGSKEQVSGGMGLTYRF</sequence>
<protein>
    <recommendedName>
        <fullName evidence="8">MipA/OmpV family protein</fullName>
    </recommendedName>
</protein>
<accession>A0A2N3PW69</accession>
<dbReference type="SUPFAM" id="SSF56925">
    <property type="entry name" value="OMPA-like"/>
    <property type="match status" value="1"/>
</dbReference>
<organism evidence="6 7">
    <name type="scientific">Telmatospirillum siberiense</name>
    <dbReference type="NCBI Taxonomy" id="382514"/>
    <lineage>
        <taxon>Bacteria</taxon>
        <taxon>Pseudomonadati</taxon>
        <taxon>Pseudomonadota</taxon>
        <taxon>Alphaproteobacteria</taxon>
        <taxon>Rhodospirillales</taxon>
        <taxon>Rhodospirillaceae</taxon>
        <taxon>Telmatospirillum</taxon>
    </lineage>
</organism>
<name>A0A2N3PW69_9PROT</name>
<dbReference type="PANTHER" id="PTHR38776:SF1">
    <property type="entry name" value="MLTA-INTERACTING PROTEIN-RELATED"/>
    <property type="match status" value="1"/>
</dbReference>
<gene>
    <name evidence="6" type="ORF">CWS72_09885</name>
</gene>
<dbReference type="Pfam" id="PF06629">
    <property type="entry name" value="MipA"/>
    <property type="match status" value="1"/>
</dbReference>
<dbReference type="PANTHER" id="PTHR38776">
    <property type="entry name" value="MLTA-INTERACTING PROTEIN-RELATED"/>
    <property type="match status" value="1"/>
</dbReference>
<keyword evidence="7" id="KW-1185">Reference proteome</keyword>
<evidence type="ECO:0000313" key="7">
    <source>
        <dbReference type="Proteomes" id="UP000233293"/>
    </source>
</evidence>
<dbReference type="AlphaFoldDB" id="A0A2N3PW69"/>
<evidence type="ECO:0000256" key="1">
    <source>
        <dbReference type="ARBA" id="ARBA00004442"/>
    </source>
</evidence>
<comment type="similarity">
    <text evidence="2">Belongs to the MipA/OmpV family.</text>
</comment>
<evidence type="ECO:0000256" key="5">
    <source>
        <dbReference type="ARBA" id="ARBA00023237"/>
    </source>
</evidence>
<dbReference type="EMBL" id="PIUM01000009">
    <property type="protein sequence ID" value="PKU24649.1"/>
    <property type="molecule type" value="Genomic_DNA"/>
</dbReference>
<evidence type="ECO:0008006" key="8">
    <source>
        <dbReference type="Google" id="ProtNLM"/>
    </source>
</evidence>
<dbReference type="Proteomes" id="UP000233293">
    <property type="component" value="Unassembled WGS sequence"/>
</dbReference>
<comment type="caution">
    <text evidence="6">The sequence shown here is derived from an EMBL/GenBank/DDBJ whole genome shotgun (WGS) entry which is preliminary data.</text>
</comment>
<dbReference type="InterPro" id="IPR011250">
    <property type="entry name" value="OMP/PagP_B-barrel"/>
</dbReference>
<keyword evidence="4" id="KW-0472">Membrane</keyword>
<evidence type="ECO:0000256" key="4">
    <source>
        <dbReference type="ARBA" id="ARBA00023136"/>
    </source>
</evidence>
<proteinExistence type="inferred from homology"/>
<dbReference type="InterPro" id="IPR010583">
    <property type="entry name" value="MipA"/>
</dbReference>
<keyword evidence="3" id="KW-0732">Signal</keyword>
<evidence type="ECO:0000313" key="6">
    <source>
        <dbReference type="EMBL" id="PKU24649.1"/>
    </source>
</evidence>
<reference evidence="7" key="1">
    <citation type="submission" date="2017-12" db="EMBL/GenBank/DDBJ databases">
        <title>Draft genome sequence of Telmatospirillum siberiense 26-4b1T, an acidotolerant peatland alphaproteobacterium potentially involved in sulfur cycling.</title>
        <authorList>
            <person name="Hausmann B."/>
            <person name="Pjevac P."/>
            <person name="Schreck K."/>
            <person name="Herbold C.W."/>
            <person name="Daims H."/>
            <person name="Wagner M."/>
            <person name="Pester M."/>
            <person name="Loy A."/>
        </authorList>
    </citation>
    <scope>NUCLEOTIDE SEQUENCE [LARGE SCALE GENOMIC DNA]</scope>
    <source>
        <strain evidence="7">26-4b1</strain>
    </source>
</reference>
<keyword evidence="5" id="KW-0998">Cell outer membrane</keyword>